<evidence type="ECO:0000313" key="3">
    <source>
        <dbReference type="Proteomes" id="UP000189981"/>
    </source>
</evidence>
<feature type="transmembrane region" description="Helical" evidence="1">
    <location>
        <begin position="126"/>
        <end position="145"/>
    </location>
</feature>
<feature type="transmembrane region" description="Helical" evidence="1">
    <location>
        <begin position="7"/>
        <end position="25"/>
    </location>
</feature>
<proteinExistence type="predicted"/>
<feature type="transmembrane region" description="Helical" evidence="1">
    <location>
        <begin position="64"/>
        <end position="88"/>
    </location>
</feature>
<gene>
    <name evidence="2" type="ORF">SAMN05661099_1817</name>
</gene>
<dbReference type="RefSeq" id="WP_139377429.1">
    <property type="nucleotide sequence ID" value="NZ_FUYR01000002.1"/>
</dbReference>
<keyword evidence="3" id="KW-1185">Reference proteome</keyword>
<dbReference type="OrthoDB" id="9811293at2"/>
<organism evidence="2 3">
    <name type="scientific">Daejeonella lutea</name>
    <dbReference type="NCBI Taxonomy" id="572036"/>
    <lineage>
        <taxon>Bacteria</taxon>
        <taxon>Pseudomonadati</taxon>
        <taxon>Bacteroidota</taxon>
        <taxon>Sphingobacteriia</taxon>
        <taxon>Sphingobacteriales</taxon>
        <taxon>Sphingobacteriaceae</taxon>
        <taxon>Daejeonella</taxon>
    </lineage>
</organism>
<accession>A0A1T5CSJ4</accession>
<protein>
    <submittedName>
        <fullName evidence="2">Putative membrane protein</fullName>
    </submittedName>
</protein>
<name>A0A1T5CSJ4_9SPHI</name>
<feature type="transmembrane region" description="Helical" evidence="1">
    <location>
        <begin position="100"/>
        <end position="119"/>
    </location>
</feature>
<dbReference type="PANTHER" id="PTHR39419">
    <property type="entry name" value="SLL0814 PROTEIN"/>
    <property type="match status" value="1"/>
</dbReference>
<sequence length="210" mass="23962">MFTKENLCSFIIVLFHLVGLYGFTHPALTDLFIALVPFHLLLMLALLIVSGYDGTAQIRLFATAVFFTGFMVEVVGVNTGLIFGSYTYGETLGLKIWETPILIGVNWLVLVYSTGVLLYPLRMNKYLFALFGAILLVGIDFLIEPVAIRYDYWSWNEEIIPFQNYVGWFVVSFLMFILFTILDFKKRNSSAVVLFVSQVLFFIILNKWGS</sequence>
<dbReference type="AlphaFoldDB" id="A0A1T5CSJ4"/>
<reference evidence="3" key="1">
    <citation type="submission" date="2017-02" db="EMBL/GenBank/DDBJ databases">
        <authorList>
            <person name="Varghese N."/>
            <person name="Submissions S."/>
        </authorList>
    </citation>
    <scope>NUCLEOTIDE SEQUENCE [LARGE SCALE GENOMIC DNA]</scope>
    <source>
        <strain evidence="3">DSM 22385</strain>
    </source>
</reference>
<feature type="transmembrane region" description="Helical" evidence="1">
    <location>
        <begin position="165"/>
        <end position="184"/>
    </location>
</feature>
<keyword evidence="1" id="KW-1133">Transmembrane helix</keyword>
<keyword evidence="1" id="KW-0472">Membrane</keyword>
<dbReference type="InterPro" id="IPR007354">
    <property type="entry name" value="CruF-like"/>
</dbReference>
<keyword evidence="1" id="KW-0812">Transmembrane</keyword>
<feature type="transmembrane region" description="Helical" evidence="1">
    <location>
        <begin position="31"/>
        <end position="52"/>
    </location>
</feature>
<feature type="transmembrane region" description="Helical" evidence="1">
    <location>
        <begin position="191"/>
        <end position="209"/>
    </location>
</feature>
<dbReference type="Proteomes" id="UP000189981">
    <property type="component" value="Unassembled WGS sequence"/>
</dbReference>
<dbReference type="Pfam" id="PF04240">
    <property type="entry name" value="Caroten_synth"/>
    <property type="match status" value="1"/>
</dbReference>
<dbReference type="STRING" id="572036.SAMN05661099_1817"/>
<evidence type="ECO:0000313" key="2">
    <source>
        <dbReference type="EMBL" id="SKB62291.1"/>
    </source>
</evidence>
<dbReference type="EMBL" id="FUYR01000002">
    <property type="protein sequence ID" value="SKB62291.1"/>
    <property type="molecule type" value="Genomic_DNA"/>
</dbReference>
<evidence type="ECO:0000256" key="1">
    <source>
        <dbReference type="SAM" id="Phobius"/>
    </source>
</evidence>
<dbReference type="PANTHER" id="PTHR39419:SF1">
    <property type="entry name" value="SLL0814 PROTEIN"/>
    <property type="match status" value="1"/>
</dbReference>